<evidence type="ECO:0000256" key="6">
    <source>
        <dbReference type="ARBA" id="ARBA00023235"/>
    </source>
</evidence>
<dbReference type="CDD" id="cd18807">
    <property type="entry name" value="SF1_C_UvrD"/>
    <property type="match status" value="1"/>
</dbReference>
<proteinExistence type="inferred from homology"/>
<dbReference type="InterPro" id="IPR014017">
    <property type="entry name" value="DNA_helicase_UvrD-like_C"/>
</dbReference>
<dbReference type="Pfam" id="PF12462">
    <property type="entry name" value="Helicase_IV_N"/>
    <property type="match status" value="1"/>
</dbReference>
<dbReference type="GO" id="GO:0003677">
    <property type="term" value="F:DNA binding"/>
    <property type="evidence" value="ECO:0007669"/>
    <property type="project" value="InterPro"/>
</dbReference>
<protein>
    <recommendedName>
        <fullName evidence="8">DNA 3'-5' helicase</fullName>
        <ecNumber evidence="8">5.6.2.4</ecNumber>
    </recommendedName>
</protein>
<dbReference type="Pfam" id="PF00580">
    <property type="entry name" value="UvrD-helicase"/>
    <property type="match status" value="1"/>
</dbReference>
<dbReference type="GO" id="GO:0006265">
    <property type="term" value="P:DNA topological change"/>
    <property type="evidence" value="ECO:0007669"/>
    <property type="project" value="InterPro"/>
</dbReference>
<keyword evidence="2 10" id="KW-0547">Nucleotide-binding</keyword>
<dbReference type="SUPFAM" id="SSF57783">
    <property type="entry name" value="Zinc beta-ribbon"/>
    <property type="match status" value="1"/>
</dbReference>
<dbReference type="STRING" id="336566.ABB30_07905"/>
<evidence type="ECO:0000313" key="13">
    <source>
        <dbReference type="Proteomes" id="UP000050956"/>
    </source>
</evidence>
<evidence type="ECO:0000256" key="1">
    <source>
        <dbReference type="ARBA" id="ARBA00009922"/>
    </source>
</evidence>
<dbReference type="GO" id="GO:0005829">
    <property type="term" value="C:cytosol"/>
    <property type="evidence" value="ECO:0007669"/>
    <property type="project" value="TreeGrafter"/>
</dbReference>
<evidence type="ECO:0000256" key="4">
    <source>
        <dbReference type="ARBA" id="ARBA00022806"/>
    </source>
</evidence>
<dbReference type="InterPro" id="IPR000212">
    <property type="entry name" value="DNA_helicase_UvrD/REP"/>
</dbReference>
<dbReference type="InterPro" id="IPR013986">
    <property type="entry name" value="DExx_box_DNA_helicase_dom_sf"/>
</dbReference>
<dbReference type="GO" id="GO:0000725">
    <property type="term" value="P:recombinational repair"/>
    <property type="evidence" value="ECO:0007669"/>
    <property type="project" value="TreeGrafter"/>
</dbReference>
<evidence type="ECO:0000259" key="11">
    <source>
        <dbReference type="PROSITE" id="PS51198"/>
    </source>
</evidence>
<dbReference type="Pfam" id="PF01396">
    <property type="entry name" value="Zn_ribbon_Top1"/>
    <property type="match status" value="1"/>
</dbReference>
<dbReference type="Gene3D" id="3.30.65.10">
    <property type="entry name" value="Bacterial Topoisomerase I, domain 1"/>
    <property type="match status" value="1"/>
</dbReference>
<accession>A0A0R0DH58</accession>
<organism evidence="12 13">
    <name type="scientific">Stenotrophomonas ginsengisoli</name>
    <dbReference type="NCBI Taxonomy" id="336566"/>
    <lineage>
        <taxon>Bacteria</taxon>
        <taxon>Pseudomonadati</taxon>
        <taxon>Pseudomonadota</taxon>
        <taxon>Gammaproteobacteria</taxon>
        <taxon>Lysobacterales</taxon>
        <taxon>Lysobacteraceae</taxon>
        <taxon>Stenotrophomonas</taxon>
    </lineage>
</organism>
<dbReference type="Gene3D" id="1.10.10.160">
    <property type="match status" value="1"/>
</dbReference>
<dbReference type="PROSITE" id="PS51198">
    <property type="entry name" value="UVRD_HELICASE_ATP_BIND"/>
    <property type="match status" value="1"/>
</dbReference>
<keyword evidence="13" id="KW-1185">Reference proteome</keyword>
<dbReference type="InterPro" id="IPR014016">
    <property type="entry name" value="UvrD-like_ATP-bd"/>
</dbReference>
<evidence type="ECO:0000256" key="9">
    <source>
        <dbReference type="ARBA" id="ARBA00048988"/>
    </source>
</evidence>
<evidence type="ECO:0000256" key="3">
    <source>
        <dbReference type="ARBA" id="ARBA00022801"/>
    </source>
</evidence>
<dbReference type="GO" id="GO:0016887">
    <property type="term" value="F:ATP hydrolysis activity"/>
    <property type="evidence" value="ECO:0007669"/>
    <property type="project" value="RHEA"/>
</dbReference>
<dbReference type="EMBL" id="LDJM01000018">
    <property type="protein sequence ID" value="KRG77441.1"/>
    <property type="molecule type" value="Genomic_DNA"/>
</dbReference>
<dbReference type="InterPro" id="IPR022161">
    <property type="entry name" value="Helicase_IV_N"/>
</dbReference>
<dbReference type="EC" id="5.6.2.4" evidence="8"/>
<dbReference type="GO" id="GO:0005694">
    <property type="term" value="C:chromosome"/>
    <property type="evidence" value="ECO:0007669"/>
    <property type="project" value="InterPro"/>
</dbReference>
<comment type="caution">
    <text evidence="12">The sequence shown here is derived from an EMBL/GenBank/DDBJ whole genome shotgun (WGS) entry which is preliminary data.</text>
</comment>
<feature type="binding site" evidence="10">
    <location>
        <begin position="196"/>
        <end position="203"/>
    </location>
    <ligand>
        <name>ATP</name>
        <dbReference type="ChEBI" id="CHEBI:30616"/>
    </ligand>
</feature>
<dbReference type="PATRIC" id="fig|336566.3.peg.921"/>
<evidence type="ECO:0000256" key="2">
    <source>
        <dbReference type="ARBA" id="ARBA00022741"/>
    </source>
</evidence>
<reference evidence="12 13" key="1">
    <citation type="submission" date="2015-05" db="EMBL/GenBank/DDBJ databases">
        <title>Genome sequencing and analysis of members of genus Stenotrophomonas.</title>
        <authorList>
            <person name="Patil P.P."/>
            <person name="Midha S."/>
            <person name="Patil P.B."/>
        </authorList>
    </citation>
    <scope>NUCLEOTIDE SEQUENCE [LARGE SCALE GENOMIC DNA]</scope>
    <source>
        <strain evidence="12 13">DSM 24757</strain>
    </source>
</reference>
<evidence type="ECO:0000256" key="10">
    <source>
        <dbReference type="PROSITE-ProRule" id="PRU00560"/>
    </source>
</evidence>
<dbReference type="PANTHER" id="PTHR11070:SF63">
    <property type="entry name" value="DNA HELICASE IV"/>
    <property type="match status" value="1"/>
</dbReference>
<dbReference type="InterPro" id="IPR027417">
    <property type="entry name" value="P-loop_NTPase"/>
</dbReference>
<keyword evidence="3 10" id="KW-0378">Hydrolase</keyword>
<comment type="catalytic activity">
    <reaction evidence="7">
        <text>Couples ATP hydrolysis with the unwinding of duplex DNA by translocating in the 3'-5' direction.</text>
        <dbReference type="EC" id="5.6.2.4"/>
    </reaction>
</comment>
<evidence type="ECO:0000256" key="7">
    <source>
        <dbReference type="ARBA" id="ARBA00034617"/>
    </source>
</evidence>
<sequence length="880" mass="97115">MHLDDAHLTAITPTARCSVPLASEGVRLDQGWLWASLHLHSEDGRELSLAGLSRRDAHQLQQLLDQARANARQVHRQAAMRAWIDAADALCDQAVQQRRWISHEQQLALLQQRQAIDAQQQALRAPSSPLPAGADASCAEDWQADWPALWEQANQHLAGAELVHSRALFEQVESRPLSEEQARAVICFDNRVQVVAAAGSGKTSTMVAKAAYAIERGIAQPGQIVMLAFNKEAANELQQRAQRAFARLGQPHWQVQAATFHALGLQIIGQARGRRPHVPAWAIDAQAGVEKLAELVDTLKDRSEDFRTRWDMFRLVFGHALPAPGTALDHADGHDRDGQPYARTLRGEQLRSQEQCLIANWLFYNGVDYQCAGAAGADFHYPQAGLYHAHLQLDADGQRPLHFSAREQSLDWQHLGQHRQGKAWLETDSQQLRSGQAFHMMANALQAAGIELDPHPDRELPADGQAPLSDDALIALMRCFITHAKSNALDRAALQQRLSALPGDDFAERHRRFLELAGSVIQAWDEALAAEHGIDFEDMLNQAATLLESGQASTPWTLVMADEFQDASRARARLCRALAAAPHRYLFAVGDDWQSINRFAGADISVMTRFADYFGHGRVLQLQRTFRCPQALCDVASRFVSKNPAQLTKQVHSSTPEHGPVLQAVQVARREQLADAVGQLLTRLVMQLRSGQQAPGRAGKLQVFVLGRYNHERTCIPADWQARFGAWLELRFATIHRSKGAEADVVIVPGLLAGSFPSQRADDPALALAMPDGDTFPLAEERRLFYVALTRARRQVVLLSVQGRNSPFLDELVADGAVQLTQLDGQAVNEQRCPACGTGVLILRSGPFGEFHSCSSYPRCAYKPAQARASTYPHSAQALP</sequence>
<name>A0A0R0DH58_9GAMM</name>
<dbReference type="AlphaFoldDB" id="A0A0R0DH58"/>
<dbReference type="Pfam" id="PF13361">
    <property type="entry name" value="UvrD_C"/>
    <property type="match status" value="1"/>
</dbReference>
<evidence type="ECO:0000313" key="12">
    <source>
        <dbReference type="EMBL" id="KRG77441.1"/>
    </source>
</evidence>
<evidence type="ECO:0000256" key="8">
    <source>
        <dbReference type="ARBA" id="ARBA00034808"/>
    </source>
</evidence>
<gene>
    <name evidence="12" type="ORF">ABB30_07905</name>
</gene>
<dbReference type="SUPFAM" id="SSF52540">
    <property type="entry name" value="P-loop containing nucleoside triphosphate hydrolases"/>
    <property type="match status" value="1"/>
</dbReference>
<dbReference type="Proteomes" id="UP000050956">
    <property type="component" value="Unassembled WGS sequence"/>
</dbReference>
<keyword evidence="4 10" id="KW-0347">Helicase</keyword>
<dbReference type="PANTHER" id="PTHR11070">
    <property type="entry name" value="UVRD / RECB / PCRA DNA HELICASE FAMILY MEMBER"/>
    <property type="match status" value="1"/>
</dbReference>
<dbReference type="GO" id="GO:0003916">
    <property type="term" value="F:DNA topoisomerase activity"/>
    <property type="evidence" value="ECO:0007669"/>
    <property type="project" value="InterPro"/>
</dbReference>
<evidence type="ECO:0000256" key="5">
    <source>
        <dbReference type="ARBA" id="ARBA00022840"/>
    </source>
</evidence>
<dbReference type="GO" id="GO:0043138">
    <property type="term" value="F:3'-5' DNA helicase activity"/>
    <property type="evidence" value="ECO:0007669"/>
    <property type="project" value="UniProtKB-EC"/>
</dbReference>
<keyword evidence="5 10" id="KW-0067">ATP-binding</keyword>
<comment type="similarity">
    <text evidence="1">Belongs to the helicase family. UvrD subfamily.</text>
</comment>
<comment type="catalytic activity">
    <reaction evidence="9">
        <text>ATP + H2O = ADP + phosphate + H(+)</text>
        <dbReference type="Rhea" id="RHEA:13065"/>
        <dbReference type="ChEBI" id="CHEBI:15377"/>
        <dbReference type="ChEBI" id="CHEBI:15378"/>
        <dbReference type="ChEBI" id="CHEBI:30616"/>
        <dbReference type="ChEBI" id="CHEBI:43474"/>
        <dbReference type="ChEBI" id="CHEBI:456216"/>
        <dbReference type="EC" id="5.6.2.4"/>
    </reaction>
</comment>
<feature type="domain" description="UvrD-like helicase ATP-binding" evidence="11">
    <location>
        <begin position="175"/>
        <end position="629"/>
    </location>
</feature>
<dbReference type="GO" id="GO:0005524">
    <property type="term" value="F:ATP binding"/>
    <property type="evidence" value="ECO:0007669"/>
    <property type="project" value="UniProtKB-UniRule"/>
</dbReference>
<keyword evidence="6" id="KW-0413">Isomerase</keyword>
<dbReference type="InterPro" id="IPR013498">
    <property type="entry name" value="Topo_IA_Znf"/>
</dbReference>
<dbReference type="Gene3D" id="3.40.50.300">
    <property type="entry name" value="P-loop containing nucleotide triphosphate hydrolases"/>
    <property type="match status" value="3"/>
</dbReference>